<accession>Q0RGB2</accession>
<dbReference type="GO" id="GO:0055085">
    <property type="term" value="P:transmembrane transport"/>
    <property type="evidence" value="ECO:0007669"/>
    <property type="project" value="UniProtKB-ARBA"/>
</dbReference>
<keyword evidence="4 7" id="KW-0067">ATP-binding</keyword>
<evidence type="ECO:0000256" key="2">
    <source>
        <dbReference type="ARBA" id="ARBA00022448"/>
    </source>
</evidence>
<dbReference type="AlphaFoldDB" id="Q0RGB2"/>
<dbReference type="EC" id="3.6.3.30" evidence="7"/>
<dbReference type="CDD" id="cd03257">
    <property type="entry name" value="ABC_NikE_OppD_transporters"/>
    <property type="match status" value="1"/>
</dbReference>
<dbReference type="InterPro" id="IPR013563">
    <property type="entry name" value="Oligopep_ABC_C"/>
</dbReference>
<evidence type="ECO:0000256" key="1">
    <source>
        <dbReference type="ARBA" id="ARBA00005417"/>
    </source>
</evidence>
<dbReference type="SUPFAM" id="SSF52540">
    <property type="entry name" value="P-loop containing nucleoside triphosphate hydrolases"/>
    <property type="match status" value="1"/>
</dbReference>
<reference evidence="7 8" key="1">
    <citation type="journal article" date="2007" name="Genome Res.">
        <title>Genome characteristics of facultatively symbiotic Frankia sp. strains reflect host range and host plant biogeography.</title>
        <authorList>
            <person name="Normand P."/>
            <person name="Lapierre P."/>
            <person name="Tisa L.S."/>
            <person name="Gogarten J.P."/>
            <person name="Alloisio N."/>
            <person name="Bagnarol E."/>
            <person name="Bassi C.A."/>
            <person name="Berry A.M."/>
            <person name="Bickhart D.M."/>
            <person name="Choisne N."/>
            <person name="Couloux A."/>
            <person name="Cournoyer B."/>
            <person name="Cruveiller S."/>
            <person name="Daubin V."/>
            <person name="Demange N."/>
            <person name="Francino M.P."/>
            <person name="Goltsman E."/>
            <person name="Huang Y."/>
            <person name="Kopp O.R."/>
            <person name="Labarre L."/>
            <person name="Lapidus A."/>
            <person name="Lavire C."/>
            <person name="Marechal J."/>
            <person name="Martinez M."/>
            <person name="Mastronunzio J.E."/>
            <person name="Mullin B.C."/>
            <person name="Niemann J."/>
            <person name="Pujic P."/>
            <person name="Rawnsley T."/>
            <person name="Rouy Z."/>
            <person name="Schenowitz C."/>
            <person name="Sellstedt A."/>
            <person name="Tavares F."/>
            <person name="Tomkins J.P."/>
            <person name="Vallenet D."/>
            <person name="Valverde C."/>
            <person name="Wall L.G."/>
            <person name="Wang Y."/>
            <person name="Medigue C."/>
            <person name="Benson D.R."/>
        </authorList>
    </citation>
    <scope>NUCLEOTIDE SEQUENCE [LARGE SCALE GENOMIC DNA]</scope>
    <source>
        <strain evidence="8">DSM 45986 / CECT 9034 / ACN14a</strain>
    </source>
</reference>
<dbReference type="PANTHER" id="PTHR43776">
    <property type="entry name" value="TRANSPORT ATP-BINDING PROTEIN"/>
    <property type="match status" value="1"/>
</dbReference>
<evidence type="ECO:0000313" key="8">
    <source>
        <dbReference type="Proteomes" id="UP000000657"/>
    </source>
</evidence>
<keyword evidence="3" id="KW-0547">Nucleotide-binding</keyword>
<sequence length="299" mass="31664">MTADPLFDAADPSLDAADPSLDATGPSLDAADPSLDAAGPLFEATGLRRSYRLPRTSPFGPPGVRHAVRDVTLRLADGAALGIVGESGSGKSTLVRLLLGLDRPDAGTVRYRGRPVVPGRPRALRWFRREVQVVFQDPAGSLDPRMTVGAAVAEPLVCLGVPGDHDERVDEVLRAVDLDPGVRGRYPHEFSGGQRQRIAIARALAPRPRVLVGDEPVSALDVAVRAQILDLLGQLAARHRLGLVLVSHDLGVVSRLCDQIAVMRGGTLVEQGATGDVLSRPAHPYTRALLAAVPRLPPP</sequence>
<dbReference type="InterPro" id="IPR050319">
    <property type="entry name" value="ABC_transp_ATP-bind"/>
</dbReference>
<keyword evidence="7" id="KW-0378">Hydrolase</keyword>
<dbReference type="GO" id="GO:0015833">
    <property type="term" value="P:peptide transport"/>
    <property type="evidence" value="ECO:0007669"/>
    <property type="project" value="InterPro"/>
</dbReference>
<organism evidence="7 8">
    <name type="scientific">Frankia alni (strain DSM 45986 / CECT 9034 / ACN14a)</name>
    <dbReference type="NCBI Taxonomy" id="326424"/>
    <lineage>
        <taxon>Bacteria</taxon>
        <taxon>Bacillati</taxon>
        <taxon>Actinomycetota</taxon>
        <taxon>Actinomycetes</taxon>
        <taxon>Frankiales</taxon>
        <taxon>Frankiaceae</taxon>
        <taxon>Frankia</taxon>
    </lineage>
</organism>
<dbReference type="STRING" id="326424.FRAAL4835"/>
<dbReference type="SMART" id="SM00382">
    <property type="entry name" value="AAA"/>
    <property type="match status" value="1"/>
</dbReference>
<dbReference type="InterPro" id="IPR003593">
    <property type="entry name" value="AAA+_ATPase"/>
</dbReference>
<evidence type="ECO:0000256" key="5">
    <source>
        <dbReference type="SAM" id="MobiDB-lite"/>
    </source>
</evidence>
<dbReference type="Gene3D" id="3.40.50.300">
    <property type="entry name" value="P-loop containing nucleotide triphosphate hydrolases"/>
    <property type="match status" value="1"/>
</dbReference>
<dbReference type="InterPro" id="IPR027417">
    <property type="entry name" value="P-loop_NTPase"/>
</dbReference>
<dbReference type="PANTHER" id="PTHR43776:SF7">
    <property type="entry name" value="D,D-DIPEPTIDE TRANSPORT ATP-BINDING PROTEIN DDPF-RELATED"/>
    <property type="match status" value="1"/>
</dbReference>
<evidence type="ECO:0000256" key="3">
    <source>
        <dbReference type="ARBA" id="ARBA00022741"/>
    </source>
</evidence>
<dbReference type="Pfam" id="PF00005">
    <property type="entry name" value="ABC_tran"/>
    <property type="match status" value="1"/>
</dbReference>
<proteinExistence type="inferred from homology"/>
<dbReference type="PROSITE" id="PS00211">
    <property type="entry name" value="ABC_TRANSPORTER_1"/>
    <property type="match status" value="1"/>
</dbReference>
<dbReference type="Proteomes" id="UP000000657">
    <property type="component" value="Chromosome"/>
</dbReference>
<dbReference type="HOGENOM" id="CLU_000604_1_23_11"/>
<dbReference type="GO" id="GO:0005524">
    <property type="term" value="F:ATP binding"/>
    <property type="evidence" value="ECO:0007669"/>
    <property type="project" value="UniProtKB-KW"/>
</dbReference>
<keyword evidence="2" id="KW-0813">Transport</keyword>
<gene>
    <name evidence="7" type="ordered locus">FRAAL4835</name>
</gene>
<keyword evidence="8" id="KW-1185">Reference proteome</keyword>
<evidence type="ECO:0000256" key="4">
    <source>
        <dbReference type="ARBA" id="ARBA00022840"/>
    </source>
</evidence>
<dbReference type="GO" id="GO:0016887">
    <property type="term" value="F:ATP hydrolysis activity"/>
    <property type="evidence" value="ECO:0007669"/>
    <property type="project" value="InterPro"/>
</dbReference>
<dbReference type="InterPro" id="IPR017871">
    <property type="entry name" value="ABC_transporter-like_CS"/>
</dbReference>
<evidence type="ECO:0000313" key="7">
    <source>
        <dbReference type="EMBL" id="CAJ63476.1"/>
    </source>
</evidence>
<evidence type="ECO:0000259" key="6">
    <source>
        <dbReference type="PROSITE" id="PS50893"/>
    </source>
</evidence>
<comment type="similarity">
    <text evidence="1">Belongs to the ABC transporter superfamily.</text>
</comment>
<dbReference type="EMBL" id="CT573213">
    <property type="protein sequence ID" value="CAJ63476.1"/>
    <property type="molecule type" value="Genomic_DNA"/>
</dbReference>
<dbReference type="PROSITE" id="PS50893">
    <property type="entry name" value="ABC_TRANSPORTER_2"/>
    <property type="match status" value="1"/>
</dbReference>
<name>Q0RGB2_FRAAA</name>
<dbReference type="Pfam" id="PF08352">
    <property type="entry name" value="oligo_HPY"/>
    <property type="match status" value="1"/>
</dbReference>
<dbReference type="InterPro" id="IPR003439">
    <property type="entry name" value="ABC_transporter-like_ATP-bd"/>
</dbReference>
<dbReference type="KEGG" id="fal:FRAAL4835"/>
<protein>
    <submittedName>
        <fullName evidence="7">Dipeptide/oligopeptide transport protein of the ABC superfamily, ATP-binding component</fullName>
        <ecNumber evidence="7">3.6.3.30</ecNumber>
    </submittedName>
</protein>
<dbReference type="eggNOG" id="COG4608">
    <property type="taxonomic scope" value="Bacteria"/>
</dbReference>
<feature type="region of interest" description="Disordered" evidence="5">
    <location>
        <begin position="1"/>
        <end position="35"/>
    </location>
</feature>
<feature type="domain" description="ABC transporter" evidence="6">
    <location>
        <begin position="51"/>
        <end position="290"/>
    </location>
</feature>